<dbReference type="OrthoDB" id="3825510at2"/>
<dbReference type="RefSeq" id="WP_045314689.1">
    <property type="nucleotide sequence ID" value="NZ_JYJG01000233.1"/>
</dbReference>
<evidence type="ECO:0000256" key="4">
    <source>
        <dbReference type="ARBA" id="ARBA00023235"/>
    </source>
</evidence>
<keyword evidence="3" id="KW-0732">Signal</keyword>
<evidence type="ECO:0000256" key="2">
    <source>
        <dbReference type="ARBA" id="ARBA00012404"/>
    </source>
</evidence>
<dbReference type="InterPro" id="IPR008240">
    <property type="entry name" value="Chorismate_mutase_periplasmic"/>
</dbReference>
<dbReference type="UniPathway" id="UPA00120">
    <property type="reaction ID" value="UER00203"/>
</dbReference>
<evidence type="ECO:0000259" key="6">
    <source>
        <dbReference type="PROSITE" id="PS51168"/>
    </source>
</evidence>
<dbReference type="PANTHER" id="PTHR38041">
    <property type="entry name" value="CHORISMATE MUTASE"/>
    <property type="match status" value="1"/>
</dbReference>
<dbReference type="InterPro" id="IPR036979">
    <property type="entry name" value="CM_dom_sf"/>
</dbReference>
<evidence type="ECO:0000256" key="3">
    <source>
        <dbReference type="ARBA" id="ARBA00022729"/>
    </source>
</evidence>
<keyword evidence="4 5" id="KW-0413">Isomerase</keyword>
<dbReference type="GO" id="GO:0004106">
    <property type="term" value="F:chorismate mutase activity"/>
    <property type="evidence" value="ECO:0007669"/>
    <property type="project" value="UniProtKB-EC"/>
</dbReference>
<dbReference type="InterPro" id="IPR051331">
    <property type="entry name" value="Chorismate_mutase-related"/>
</dbReference>
<evidence type="ECO:0000313" key="8">
    <source>
        <dbReference type="Proteomes" id="UP000033393"/>
    </source>
</evidence>
<name>A0A0F0GQH9_LENAE</name>
<comment type="function">
    <text evidence="5">Catalyzes the Claisen rearrangement of chorismate to prephenate.</text>
</comment>
<dbReference type="AlphaFoldDB" id="A0A0F0GQH9"/>
<sequence>MALSEIMRILAVAVTLAASLTSVGPLGELTDLAVRRIEVADLVAAAKFGTSQPIDDPAREQVVLDTVRTKAGQLGLDPENAARFFRAQIEANKLVQRGLYARWTEHPEEVPQHKPDLGTEVRPILDRLTTDILAELKDTEQLRRPTLKCEIHATIAERSAVVLHHLDRLHENALTEAMTEVCAK</sequence>
<accession>A0A0F0GQH9</accession>
<organism evidence="7 8">
    <name type="scientific">Lentzea aerocolonigenes</name>
    <name type="common">Lechevalieria aerocolonigenes</name>
    <name type="synonym">Saccharothrix aerocolonigenes</name>
    <dbReference type="NCBI Taxonomy" id="68170"/>
    <lineage>
        <taxon>Bacteria</taxon>
        <taxon>Bacillati</taxon>
        <taxon>Actinomycetota</taxon>
        <taxon>Actinomycetes</taxon>
        <taxon>Pseudonocardiales</taxon>
        <taxon>Pseudonocardiaceae</taxon>
        <taxon>Lentzea</taxon>
    </lineage>
</organism>
<dbReference type="Pfam" id="PF01817">
    <property type="entry name" value="CM_2"/>
    <property type="match status" value="1"/>
</dbReference>
<dbReference type="NCBIfam" id="TIGR01806">
    <property type="entry name" value="CM_mono2"/>
    <property type="match status" value="1"/>
</dbReference>
<dbReference type="PATRIC" id="fig|68170.10.peg.7210"/>
<dbReference type="STRING" id="68170.GCA_000974445_00428"/>
<dbReference type="GO" id="GO:0046417">
    <property type="term" value="P:chorismate metabolic process"/>
    <property type="evidence" value="ECO:0007669"/>
    <property type="project" value="InterPro"/>
</dbReference>
<dbReference type="NCBIfam" id="NF006741">
    <property type="entry name" value="PRK09269.1"/>
    <property type="match status" value="1"/>
</dbReference>
<dbReference type="PANTHER" id="PTHR38041:SF2">
    <property type="entry name" value="SECRETED CHORISMATE MUTASE"/>
    <property type="match status" value="1"/>
</dbReference>
<dbReference type="InterPro" id="IPR036263">
    <property type="entry name" value="Chorismate_II_sf"/>
</dbReference>
<gene>
    <name evidence="7" type="ORF">UK23_28225</name>
</gene>
<dbReference type="EMBL" id="JYJG01000233">
    <property type="protein sequence ID" value="KJK44846.1"/>
    <property type="molecule type" value="Genomic_DNA"/>
</dbReference>
<dbReference type="EC" id="5.4.99.5" evidence="2 5"/>
<evidence type="ECO:0000256" key="1">
    <source>
        <dbReference type="ARBA" id="ARBA00004817"/>
    </source>
</evidence>
<dbReference type="Proteomes" id="UP000033393">
    <property type="component" value="Unassembled WGS sequence"/>
</dbReference>
<evidence type="ECO:0000256" key="5">
    <source>
        <dbReference type="PIRNR" id="PIRNR026640"/>
    </source>
</evidence>
<dbReference type="SMART" id="SM00830">
    <property type="entry name" value="CM_2"/>
    <property type="match status" value="1"/>
</dbReference>
<dbReference type="SUPFAM" id="SSF48600">
    <property type="entry name" value="Chorismate mutase II"/>
    <property type="match status" value="1"/>
</dbReference>
<protein>
    <recommendedName>
        <fullName evidence="2 5">Chorismate mutase</fullName>
        <ecNumber evidence="2 5">5.4.99.5</ecNumber>
    </recommendedName>
</protein>
<dbReference type="PIRSF" id="PIRSF026640">
    <property type="entry name" value="Peripl_chor_mut"/>
    <property type="match status" value="1"/>
</dbReference>
<dbReference type="eggNOG" id="COG1605">
    <property type="taxonomic scope" value="Bacteria"/>
</dbReference>
<reference evidence="7 8" key="1">
    <citation type="submission" date="2015-02" db="EMBL/GenBank/DDBJ databases">
        <authorList>
            <person name="Ju K.-S."/>
            <person name="Doroghazi J.R."/>
            <person name="Metcalf W."/>
        </authorList>
    </citation>
    <scope>NUCLEOTIDE SEQUENCE [LARGE SCALE GENOMIC DNA]</scope>
    <source>
        <strain evidence="7 8">NRRL B-16140</strain>
    </source>
</reference>
<dbReference type="PROSITE" id="PS51168">
    <property type="entry name" value="CHORISMATE_MUT_2"/>
    <property type="match status" value="1"/>
</dbReference>
<comment type="catalytic activity">
    <reaction evidence="5">
        <text>chorismate = prephenate</text>
        <dbReference type="Rhea" id="RHEA:13897"/>
        <dbReference type="ChEBI" id="CHEBI:29748"/>
        <dbReference type="ChEBI" id="CHEBI:29934"/>
        <dbReference type="EC" id="5.4.99.5"/>
    </reaction>
</comment>
<keyword evidence="8" id="KW-1185">Reference proteome</keyword>
<dbReference type="InterPro" id="IPR002701">
    <property type="entry name" value="CM_II_prokaryot"/>
</dbReference>
<evidence type="ECO:0000313" key="7">
    <source>
        <dbReference type="EMBL" id="KJK44846.1"/>
    </source>
</evidence>
<proteinExistence type="predicted"/>
<dbReference type="Gene3D" id="1.20.59.10">
    <property type="entry name" value="Chorismate mutase"/>
    <property type="match status" value="1"/>
</dbReference>
<feature type="domain" description="Chorismate mutase" evidence="6">
    <location>
        <begin position="7"/>
        <end position="100"/>
    </location>
</feature>
<dbReference type="GO" id="GO:0009697">
    <property type="term" value="P:salicylic acid biosynthetic process"/>
    <property type="evidence" value="ECO:0007669"/>
    <property type="project" value="TreeGrafter"/>
</dbReference>
<comment type="pathway">
    <text evidence="1 5">Metabolic intermediate biosynthesis; prephenate biosynthesis; prephenate from chorismate: step 1/1.</text>
</comment>
<comment type="caution">
    <text evidence="7">The sequence shown here is derived from an EMBL/GenBank/DDBJ whole genome shotgun (WGS) entry which is preliminary data.</text>
</comment>